<keyword evidence="6" id="KW-0915">Sodium</keyword>
<dbReference type="AlphaFoldDB" id="A0A267H346"/>
<dbReference type="InterPro" id="IPR001873">
    <property type="entry name" value="ENaC"/>
</dbReference>
<evidence type="ECO:0000256" key="4">
    <source>
        <dbReference type="ARBA" id="ARBA00022692"/>
    </source>
</evidence>
<dbReference type="PANTHER" id="PTHR11690">
    <property type="entry name" value="AMILORIDE-SENSITIVE SODIUM CHANNEL-RELATED"/>
    <property type="match status" value="1"/>
</dbReference>
<gene>
    <name evidence="12" type="ORF">BOX15_Mlig024348g1</name>
</gene>
<dbReference type="EMBL" id="NIVC01000068">
    <property type="protein sequence ID" value="PAA91962.1"/>
    <property type="molecule type" value="Genomic_DNA"/>
</dbReference>
<keyword evidence="5" id="KW-1133">Transmembrane helix</keyword>
<dbReference type="Gene3D" id="1.10.287.770">
    <property type="entry name" value="YojJ-like"/>
    <property type="match status" value="1"/>
</dbReference>
<keyword evidence="7 11" id="KW-0406">Ion transport</keyword>
<evidence type="ECO:0000256" key="2">
    <source>
        <dbReference type="ARBA" id="ARBA00022448"/>
    </source>
</evidence>
<dbReference type="GO" id="GO:0005886">
    <property type="term" value="C:plasma membrane"/>
    <property type="evidence" value="ECO:0007669"/>
    <property type="project" value="TreeGrafter"/>
</dbReference>
<evidence type="ECO:0000256" key="11">
    <source>
        <dbReference type="RuleBase" id="RU000679"/>
    </source>
</evidence>
<name>A0A267H346_9PLAT</name>
<evidence type="ECO:0000256" key="6">
    <source>
        <dbReference type="ARBA" id="ARBA00023053"/>
    </source>
</evidence>
<protein>
    <submittedName>
        <fullName evidence="12">Uncharacterized protein</fullName>
    </submittedName>
</protein>
<comment type="caution">
    <text evidence="12">The sequence shown here is derived from an EMBL/GenBank/DDBJ whole genome shotgun (WGS) entry which is preliminary data.</text>
</comment>
<comment type="subcellular location">
    <subcellularLocation>
        <location evidence="1">Membrane</location>
        <topology evidence="1">Multi-pass membrane protein</topology>
    </subcellularLocation>
</comment>
<keyword evidence="2 11" id="KW-0813">Transport</keyword>
<dbReference type="Pfam" id="PF00858">
    <property type="entry name" value="ASC"/>
    <property type="match status" value="1"/>
</dbReference>
<evidence type="ECO:0000256" key="10">
    <source>
        <dbReference type="ARBA" id="ARBA00023303"/>
    </source>
</evidence>
<reference evidence="12 13" key="1">
    <citation type="submission" date="2017-06" db="EMBL/GenBank/DDBJ databases">
        <title>A platform for efficient transgenesis in Macrostomum lignano, a flatworm model organism for stem cell research.</title>
        <authorList>
            <person name="Berezikov E."/>
        </authorList>
    </citation>
    <scope>NUCLEOTIDE SEQUENCE [LARGE SCALE GENOMIC DNA]</scope>
    <source>
        <strain evidence="12">DV1</strain>
        <tissue evidence="12">Whole organism</tissue>
    </source>
</reference>
<keyword evidence="8" id="KW-0472">Membrane</keyword>
<evidence type="ECO:0000256" key="8">
    <source>
        <dbReference type="ARBA" id="ARBA00023136"/>
    </source>
</evidence>
<evidence type="ECO:0000313" key="13">
    <source>
        <dbReference type="Proteomes" id="UP000215902"/>
    </source>
</evidence>
<accession>A0A267H346</accession>
<keyword evidence="4 11" id="KW-0812">Transmembrane</keyword>
<evidence type="ECO:0000256" key="9">
    <source>
        <dbReference type="ARBA" id="ARBA00023201"/>
    </source>
</evidence>
<organism evidence="12 13">
    <name type="scientific">Macrostomum lignano</name>
    <dbReference type="NCBI Taxonomy" id="282301"/>
    <lineage>
        <taxon>Eukaryota</taxon>
        <taxon>Metazoa</taxon>
        <taxon>Spiralia</taxon>
        <taxon>Lophotrochozoa</taxon>
        <taxon>Platyhelminthes</taxon>
        <taxon>Rhabditophora</taxon>
        <taxon>Macrostomorpha</taxon>
        <taxon>Macrostomida</taxon>
        <taxon>Macrostomidae</taxon>
        <taxon>Macrostomum</taxon>
    </lineage>
</organism>
<evidence type="ECO:0000256" key="3">
    <source>
        <dbReference type="ARBA" id="ARBA00022461"/>
    </source>
</evidence>
<dbReference type="GO" id="GO:0015280">
    <property type="term" value="F:ligand-gated sodium channel activity"/>
    <property type="evidence" value="ECO:0007669"/>
    <property type="project" value="TreeGrafter"/>
</dbReference>
<dbReference type="STRING" id="282301.A0A267H346"/>
<evidence type="ECO:0000313" key="12">
    <source>
        <dbReference type="EMBL" id="PAA91962.1"/>
    </source>
</evidence>
<keyword evidence="10 11" id="KW-0407">Ion channel</keyword>
<evidence type="ECO:0000256" key="5">
    <source>
        <dbReference type="ARBA" id="ARBA00022989"/>
    </source>
</evidence>
<proteinExistence type="inferred from homology"/>
<evidence type="ECO:0000256" key="7">
    <source>
        <dbReference type="ARBA" id="ARBA00023065"/>
    </source>
</evidence>
<dbReference type="PANTHER" id="PTHR11690:SF282">
    <property type="entry name" value="DEGENERIN-LIKE PROTEIN ASIC-1"/>
    <property type="match status" value="1"/>
</dbReference>
<evidence type="ECO:0000256" key="1">
    <source>
        <dbReference type="ARBA" id="ARBA00004141"/>
    </source>
</evidence>
<dbReference type="OrthoDB" id="10068240at2759"/>
<keyword evidence="3 11" id="KW-0894">Sodium channel</keyword>
<keyword evidence="9 11" id="KW-0739">Sodium transport</keyword>
<keyword evidence="13" id="KW-1185">Reference proteome</keyword>
<sequence>MQSTLHFPMASRSDCINDFIVKKFIEHCGCLPSGLPVQLKHFDNHTYCFNLTHSQQLLAIESCYQAQVASMPQYETEAHRSCLPQCETQRYSIRQSSHPWPNLRRETAVKFLKVLAELHGYPDEMRSTWGESALYFMYERAAQLVDQKSSEKSAEDWINFSRQLEALQDQLAMVSVQGRQPFGEETFEEEAYPTKNLLADVGGALGLWSGVSVLTVCELVELCIYMVAAVRYRIAHPQTSTTADPYNEVDSPLRSSGHAADKEAVKMFAAEGGILNADTDV</sequence>
<dbReference type="Proteomes" id="UP000215902">
    <property type="component" value="Unassembled WGS sequence"/>
</dbReference>
<comment type="similarity">
    <text evidence="11">Belongs to the amiloride-sensitive sodium channel (TC 1.A.6) family.</text>
</comment>